<sequence length="74" mass="8520">MEVGTTIEDLVEKLEKEGKEDILELIEDAKNGELEEIELVESIGLLVDLEDNNRLLNWFEQQGVNLIYVTDDEE</sequence>
<comment type="caution">
    <text evidence="1">The sequence shown here is derived from an EMBL/GenBank/DDBJ whole genome shotgun (WGS) entry which is preliminary data.</text>
</comment>
<proteinExistence type="predicted"/>
<dbReference type="RefSeq" id="WP_094427921.1">
    <property type="nucleotide sequence ID" value="NZ_CP019985.1"/>
</dbReference>
<protein>
    <submittedName>
        <fullName evidence="1">Uncharacterized protein</fullName>
    </submittedName>
</protein>
<gene>
    <name evidence="1" type="ORF">CHH61_11335</name>
</gene>
<evidence type="ECO:0000313" key="2">
    <source>
        <dbReference type="Proteomes" id="UP000216133"/>
    </source>
</evidence>
<dbReference type="Proteomes" id="UP000216133">
    <property type="component" value="Unassembled WGS sequence"/>
</dbReference>
<evidence type="ECO:0000313" key="1">
    <source>
        <dbReference type="EMBL" id="PAF25817.1"/>
    </source>
</evidence>
<dbReference type="AlphaFoldDB" id="A0A268S041"/>
<name>A0A268S041_SHOCL</name>
<reference evidence="1 2" key="1">
    <citation type="submission" date="2017-07" db="EMBL/GenBank/DDBJ databases">
        <title>Isolation and whole genome analysis of endospore-forming bacteria from heroin.</title>
        <authorList>
            <person name="Kalinowski J."/>
            <person name="Ahrens B."/>
            <person name="Al-Dilaimi A."/>
            <person name="Winkler A."/>
            <person name="Wibberg D."/>
            <person name="Schleenbecker U."/>
            <person name="Ruckert C."/>
            <person name="Wolfel R."/>
            <person name="Grass G."/>
        </authorList>
    </citation>
    <scope>NUCLEOTIDE SEQUENCE [LARGE SCALE GENOMIC DNA]</scope>
    <source>
        <strain evidence="1 2">7523-2</strain>
    </source>
</reference>
<dbReference type="EMBL" id="NPBS01000059">
    <property type="protein sequence ID" value="PAF25817.1"/>
    <property type="molecule type" value="Genomic_DNA"/>
</dbReference>
<accession>A0A268S041</accession>
<organism evidence="1 2">
    <name type="scientific">Shouchella clausii</name>
    <name type="common">Alkalihalobacillus clausii</name>
    <dbReference type="NCBI Taxonomy" id="79880"/>
    <lineage>
        <taxon>Bacteria</taxon>
        <taxon>Bacillati</taxon>
        <taxon>Bacillota</taxon>
        <taxon>Bacilli</taxon>
        <taxon>Bacillales</taxon>
        <taxon>Bacillaceae</taxon>
        <taxon>Shouchella</taxon>
    </lineage>
</organism>